<organism evidence="1">
    <name type="scientific">Amphimedon queenslandica</name>
    <name type="common">Sponge</name>
    <dbReference type="NCBI Taxonomy" id="400682"/>
    <lineage>
        <taxon>Eukaryota</taxon>
        <taxon>Metazoa</taxon>
        <taxon>Porifera</taxon>
        <taxon>Demospongiae</taxon>
        <taxon>Heteroscleromorpha</taxon>
        <taxon>Haplosclerida</taxon>
        <taxon>Niphatidae</taxon>
        <taxon>Amphimedon</taxon>
    </lineage>
</organism>
<sequence length="22" mass="2643">MQTKLTHNTNQCLCFLLIFFVQ</sequence>
<reference evidence="1" key="1">
    <citation type="submission" date="2017-05" db="UniProtKB">
        <authorList>
            <consortium name="EnsemblMetazoa"/>
        </authorList>
    </citation>
    <scope>IDENTIFICATION</scope>
</reference>
<protein>
    <submittedName>
        <fullName evidence="1">Uncharacterized protein</fullName>
    </submittedName>
</protein>
<proteinExistence type="predicted"/>
<evidence type="ECO:0000313" key="1">
    <source>
        <dbReference type="EnsemblMetazoa" id="Aqu2.1.18923_001"/>
    </source>
</evidence>
<dbReference type="InParanoid" id="A0A1X7TV32"/>
<accession>A0A1X7TV32</accession>
<dbReference type="AlphaFoldDB" id="A0A1X7TV32"/>
<dbReference type="EnsemblMetazoa" id="Aqu2.1.18923_001">
    <property type="protein sequence ID" value="Aqu2.1.18923_001"/>
    <property type="gene ID" value="Aqu2.1.18923"/>
</dbReference>
<name>A0A1X7TV32_AMPQE</name>